<dbReference type="RefSeq" id="WP_203719422.1">
    <property type="nucleotide sequence ID" value="NZ_BONE01000170.1"/>
</dbReference>
<reference evidence="1 2" key="1">
    <citation type="submission" date="2021-01" db="EMBL/GenBank/DDBJ databases">
        <title>Whole genome shotgun sequence of Asanoa siamensis NBRC 107932.</title>
        <authorList>
            <person name="Komaki H."/>
            <person name="Tamura T."/>
        </authorList>
    </citation>
    <scope>NUCLEOTIDE SEQUENCE [LARGE SCALE GENOMIC DNA]</scope>
    <source>
        <strain evidence="1 2">NBRC 107932</strain>
    </source>
</reference>
<protein>
    <submittedName>
        <fullName evidence="1">Uncharacterized protein</fullName>
    </submittedName>
</protein>
<sequence>MTGTVAAGVEPNCLLIDGFLLIGGDRSVIRAGARLTVAGRVDPLARSTCQQGVPFVVSRAAPA</sequence>
<accession>A0ABQ4D4Y3</accession>
<gene>
    <name evidence="1" type="ORF">Asi02nite_81140</name>
</gene>
<keyword evidence="2" id="KW-1185">Reference proteome</keyword>
<evidence type="ECO:0000313" key="1">
    <source>
        <dbReference type="EMBL" id="GIF78596.1"/>
    </source>
</evidence>
<dbReference type="EMBL" id="BONE01000170">
    <property type="protein sequence ID" value="GIF78596.1"/>
    <property type="molecule type" value="Genomic_DNA"/>
</dbReference>
<evidence type="ECO:0000313" key="2">
    <source>
        <dbReference type="Proteomes" id="UP000604117"/>
    </source>
</evidence>
<name>A0ABQ4D4Y3_9ACTN</name>
<proteinExistence type="predicted"/>
<dbReference type="Proteomes" id="UP000604117">
    <property type="component" value="Unassembled WGS sequence"/>
</dbReference>
<organism evidence="1 2">
    <name type="scientific">Asanoa siamensis</name>
    <dbReference type="NCBI Taxonomy" id="926357"/>
    <lineage>
        <taxon>Bacteria</taxon>
        <taxon>Bacillati</taxon>
        <taxon>Actinomycetota</taxon>
        <taxon>Actinomycetes</taxon>
        <taxon>Micromonosporales</taxon>
        <taxon>Micromonosporaceae</taxon>
        <taxon>Asanoa</taxon>
    </lineage>
</organism>
<comment type="caution">
    <text evidence="1">The sequence shown here is derived from an EMBL/GenBank/DDBJ whole genome shotgun (WGS) entry which is preliminary data.</text>
</comment>